<proteinExistence type="predicted"/>
<dbReference type="Proteomes" id="UP000217790">
    <property type="component" value="Unassembled WGS sequence"/>
</dbReference>
<feature type="transmembrane region" description="Helical" evidence="2">
    <location>
        <begin position="42"/>
        <end position="65"/>
    </location>
</feature>
<dbReference type="EMBL" id="KZ293710">
    <property type="protein sequence ID" value="PBK83006.1"/>
    <property type="molecule type" value="Genomic_DNA"/>
</dbReference>
<dbReference type="InParanoid" id="A0A2H3D679"/>
<protein>
    <submittedName>
        <fullName evidence="3">Uncharacterized protein</fullName>
    </submittedName>
</protein>
<evidence type="ECO:0000256" key="1">
    <source>
        <dbReference type="SAM" id="MobiDB-lite"/>
    </source>
</evidence>
<keyword evidence="2" id="KW-0472">Membrane</keyword>
<gene>
    <name evidence="3" type="ORF">ARMGADRAFT_1170723</name>
</gene>
<dbReference type="CDD" id="cd12087">
    <property type="entry name" value="TM_EGFR-like"/>
    <property type="match status" value="1"/>
</dbReference>
<dbReference type="AlphaFoldDB" id="A0A2H3D679"/>
<keyword evidence="4" id="KW-1185">Reference proteome</keyword>
<accession>A0A2H3D679</accession>
<feature type="compositionally biased region" description="Basic and acidic residues" evidence="1">
    <location>
        <begin position="99"/>
        <end position="108"/>
    </location>
</feature>
<feature type="region of interest" description="Disordered" evidence="1">
    <location>
        <begin position="94"/>
        <end position="182"/>
    </location>
</feature>
<feature type="compositionally biased region" description="Basic and acidic residues" evidence="1">
    <location>
        <begin position="173"/>
        <end position="182"/>
    </location>
</feature>
<evidence type="ECO:0000313" key="3">
    <source>
        <dbReference type="EMBL" id="PBK83006.1"/>
    </source>
</evidence>
<organism evidence="3 4">
    <name type="scientific">Armillaria gallica</name>
    <name type="common">Bulbous honey fungus</name>
    <name type="synonym">Armillaria bulbosa</name>
    <dbReference type="NCBI Taxonomy" id="47427"/>
    <lineage>
        <taxon>Eukaryota</taxon>
        <taxon>Fungi</taxon>
        <taxon>Dikarya</taxon>
        <taxon>Basidiomycota</taxon>
        <taxon>Agaricomycotina</taxon>
        <taxon>Agaricomycetes</taxon>
        <taxon>Agaricomycetidae</taxon>
        <taxon>Agaricales</taxon>
        <taxon>Marasmiineae</taxon>
        <taxon>Physalacriaceae</taxon>
        <taxon>Armillaria</taxon>
    </lineage>
</organism>
<keyword evidence="2" id="KW-0812">Transmembrane</keyword>
<sequence length="182" mass="19508">MGEGEHTVLIETTGNESSYVAFDYAIYTFSDGSHSSALSGGAVAGVVIGVLAVATATACGVYLFYRRLHPRSPLEIELTTNTAGMTPFSVFHRSSAQHEVTDSGERRSGGKYLPGRVAPPQARMQPLEEEQSGSGSQGPRALTSFSPSDHDGSVTLRPVRWEDVDADAPPRYTEYHPYDPSG</sequence>
<evidence type="ECO:0000313" key="4">
    <source>
        <dbReference type="Proteomes" id="UP000217790"/>
    </source>
</evidence>
<keyword evidence="2" id="KW-1133">Transmembrane helix</keyword>
<evidence type="ECO:0000256" key="2">
    <source>
        <dbReference type="SAM" id="Phobius"/>
    </source>
</evidence>
<name>A0A2H3D679_ARMGA</name>
<reference evidence="4" key="1">
    <citation type="journal article" date="2017" name="Nat. Ecol. Evol.">
        <title>Genome expansion and lineage-specific genetic innovations in the forest pathogenic fungi Armillaria.</title>
        <authorList>
            <person name="Sipos G."/>
            <person name="Prasanna A.N."/>
            <person name="Walter M.C."/>
            <person name="O'Connor E."/>
            <person name="Balint B."/>
            <person name="Krizsan K."/>
            <person name="Kiss B."/>
            <person name="Hess J."/>
            <person name="Varga T."/>
            <person name="Slot J."/>
            <person name="Riley R."/>
            <person name="Boka B."/>
            <person name="Rigling D."/>
            <person name="Barry K."/>
            <person name="Lee J."/>
            <person name="Mihaltcheva S."/>
            <person name="LaButti K."/>
            <person name="Lipzen A."/>
            <person name="Waldron R."/>
            <person name="Moloney N.M."/>
            <person name="Sperisen C."/>
            <person name="Kredics L."/>
            <person name="Vagvoelgyi C."/>
            <person name="Patrignani A."/>
            <person name="Fitzpatrick D."/>
            <person name="Nagy I."/>
            <person name="Doyle S."/>
            <person name="Anderson J.B."/>
            <person name="Grigoriev I.V."/>
            <person name="Gueldener U."/>
            <person name="Muensterkoetter M."/>
            <person name="Nagy L.G."/>
        </authorList>
    </citation>
    <scope>NUCLEOTIDE SEQUENCE [LARGE SCALE GENOMIC DNA]</scope>
    <source>
        <strain evidence="4">Ar21-2</strain>
    </source>
</reference>